<evidence type="ECO:0000259" key="1">
    <source>
        <dbReference type="Pfam" id="PF01048"/>
    </source>
</evidence>
<dbReference type="AlphaFoldDB" id="A0A5M9GZ99"/>
<dbReference type="Pfam" id="PF01048">
    <property type="entry name" value="PNP_UDP_1"/>
    <property type="match status" value="1"/>
</dbReference>
<dbReference type="GO" id="GO:0009116">
    <property type="term" value="P:nucleoside metabolic process"/>
    <property type="evidence" value="ECO:0007669"/>
    <property type="project" value="InterPro"/>
</dbReference>
<dbReference type="SUPFAM" id="SSF52540">
    <property type="entry name" value="P-loop containing nucleoside triphosphate hydrolases"/>
    <property type="match status" value="1"/>
</dbReference>
<accession>A0A5M9GZ99</accession>
<dbReference type="InterPro" id="IPR000845">
    <property type="entry name" value="Nucleoside_phosphorylase_d"/>
</dbReference>
<dbReference type="PANTHER" id="PTHR46832:SF1">
    <property type="entry name" value="5'-METHYLTHIOADENOSINE_S-ADENOSYLHOMOCYSTEINE NUCLEOSIDASE"/>
    <property type="match status" value="1"/>
</dbReference>
<dbReference type="GO" id="GO:0019284">
    <property type="term" value="P:L-methionine salvage from S-adenosylmethionine"/>
    <property type="evidence" value="ECO:0007669"/>
    <property type="project" value="TreeGrafter"/>
</dbReference>
<dbReference type="SUPFAM" id="SSF53167">
    <property type="entry name" value="Purine and uridine phosphorylases"/>
    <property type="match status" value="1"/>
</dbReference>
<organism evidence="2 3">
    <name type="scientific">Arcticibacter tournemirensis</name>
    <dbReference type="NCBI Taxonomy" id="699437"/>
    <lineage>
        <taxon>Bacteria</taxon>
        <taxon>Pseudomonadati</taxon>
        <taxon>Bacteroidota</taxon>
        <taxon>Sphingobacteriia</taxon>
        <taxon>Sphingobacteriales</taxon>
        <taxon>Sphingobacteriaceae</taxon>
        <taxon>Arcticibacter</taxon>
    </lineage>
</organism>
<gene>
    <name evidence="2" type="ORF">F1649_15500</name>
</gene>
<dbReference type="GO" id="GO:0008930">
    <property type="term" value="F:methylthioadenosine nucleosidase activity"/>
    <property type="evidence" value="ECO:0007669"/>
    <property type="project" value="TreeGrafter"/>
</dbReference>
<dbReference type="Gene3D" id="3.40.50.300">
    <property type="entry name" value="P-loop containing nucleotide triphosphate hydrolases"/>
    <property type="match status" value="1"/>
</dbReference>
<dbReference type="InterPro" id="IPR035994">
    <property type="entry name" value="Nucleoside_phosphorylase_sf"/>
</dbReference>
<dbReference type="GO" id="GO:0005829">
    <property type="term" value="C:cytosol"/>
    <property type="evidence" value="ECO:0007669"/>
    <property type="project" value="TreeGrafter"/>
</dbReference>
<dbReference type="OrthoDB" id="9757917at2"/>
<protein>
    <recommendedName>
        <fullName evidence="1">Nucleoside phosphorylase domain-containing protein</fullName>
    </recommendedName>
</protein>
<reference evidence="2 3" key="1">
    <citation type="submission" date="2019-09" db="EMBL/GenBank/DDBJ databases">
        <title>Pararcticibacter amylolyticus gen. nov., sp. nov., isolated from a rottenly hemp rope, and reclassification of Pedobacter tournemirensis as Pararcticibacter tournemirensis comb. nov.</title>
        <authorList>
            <person name="Cai Y."/>
        </authorList>
    </citation>
    <scope>NUCLEOTIDE SEQUENCE [LARGE SCALE GENOMIC DNA]</scope>
    <source>
        <strain evidence="2 3">TF5-37.2-LB10</strain>
    </source>
</reference>
<dbReference type="EMBL" id="VWNE01000026">
    <property type="protein sequence ID" value="KAA8480032.1"/>
    <property type="molecule type" value="Genomic_DNA"/>
</dbReference>
<dbReference type="InterPro" id="IPR027417">
    <property type="entry name" value="P-loop_NTPase"/>
</dbReference>
<dbReference type="PANTHER" id="PTHR46832">
    <property type="entry name" value="5'-METHYLTHIOADENOSINE/S-ADENOSYLHOMOCYSTEINE NUCLEOSIDASE"/>
    <property type="match status" value="1"/>
</dbReference>
<proteinExistence type="predicted"/>
<name>A0A5M9GZ99_9SPHI</name>
<dbReference type="Gene3D" id="3.40.50.1580">
    <property type="entry name" value="Nucleoside phosphorylase domain"/>
    <property type="match status" value="1"/>
</dbReference>
<dbReference type="Proteomes" id="UP000322918">
    <property type="component" value="Unassembled WGS sequence"/>
</dbReference>
<feature type="domain" description="Nucleoside phosphorylase" evidence="1">
    <location>
        <begin position="56"/>
        <end position="267"/>
    </location>
</feature>
<sequence length="1001" mass="115890">MLKLSAKYKEIAPSLIDEYGRYCSILIVTATKIEKDVVHEYLFPIDGQDKILKIQKNSYTYYLGKFGYYNAVHVATGNMGSISRNAAIKTTMKAIEFWKPKVVLMVGIAFGGKPEKVRIGDVLISECVVNYQLIRVNEDGSHTYRGQEGPASSLLLNRFVSADDWRFNVKFDDQDYEAKHVHGLILSGEELVDNKDRKKELMTEWPDAIGGEMEGAGIYTACDGNSVSGWILVKGVCDYGDGDKGKNPNKDLFQEIAVRSSVNLAEHVFSSPYAFEEIGLYSGAFPYPKEESEDSKKKINDALEEQVKRQLAKQKTSQKYIPETFIEVNKNKESLRYFCDPFAFIPKVMWEYSVLNFVPLNKLLAKKGAAAFDFDLQGFEKDAQLVQIESIPHFCARLDNYLKVKISELEHPPVASNSLRDFSYKLSHLEETFQWLAKKVCLIKEDAGQGKTNFVCDLAENFLIKRKVPSVFLLGTDIDPSDIRKSLLNRVYPDRSDLNFETFLSELEQYCRSVNRPFVIIIDGLNENAAAQKLSENLEKFIAEITERTYIKVIITCRSEYYQKHFSNFDKSSFSPQMCETDRLTIGRDKVASHKIFNGYLAFFNINLRTYSTKVFEQLTQNYLLLRIFCDAHRGESIPYLGHIHKESLFRQYFDTKVTEITKRMEGDDELKVSGPINIRNFIGRLIAYMVENRKYENIPLDGLLEKDDNRKVYIRFLDENILVRRDPTGSKGIFGDQEVVNFTFDEFRDYLLSEYLISLVYPKDKKTFLLFLKEEINPSSRILEGCGTFLYYITKKSGNADLLKIVEGQVWFDSIYLRCIFNLEDKYITPTDRDKIFAIIGTNRQSAIFIFFAFRYRYRPTEAPNLNLQHYLEHLRGLSPEEFYSKFLELFTNREFLNDQINIDSFLADTESFLDHYDDGDSEDSDDAIVIDSEKDFPHSLFEILIYLFPYRSSLEISQLYERYYHRFPVQAKAQLKIARGSRNLESSIKKICRRYDILL</sequence>
<dbReference type="GO" id="GO:0008782">
    <property type="term" value="F:adenosylhomocysteine nucleosidase activity"/>
    <property type="evidence" value="ECO:0007669"/>
    <property type="project" value="TreeGrafter"/>
</dbReference>
<evidence type="ECO:0000313" key="3">
    <source>
        <dbReference type="Proteomes" id="UP000322918"/>
    </source>
</evidence>
<evidence type="ECO:0000313" key="2">
    <source>
        <dbReference type="EMBL" id="KAA8480032.1"/>
    </source>
</evidence>
<keyword evidence="3" id="KW-1185">Reference proteome</keyword>
<comment type="caution">
    <text evidence="2">The sequence shown here is derived from an EMBL/GenBank/DDBJ whole genome shotgun (WGS) entry which is preliminary data.</text>
</comment>